<dbReference type="Gene3D" id="2.70.220.10">
    <property type="entry name" value="Ganglioside GM2 activator"/>
    <property type="match status" value="1"/>
</dbReference>
<dbReference type="EnsemblMetazoa" id="PPAI008773-RA">
    <property type="protein sequence ID" value="PPAI008773-PA"/>
    <property type="gene ID" value="PPAI008773"/>
</dbReference>
<keyword evidence="3" id="KW-1185">Reference proteome</keyword>
<dbReference type="InterPro" id="IPR036846">
    <property type="entry name" value="GM2-AP_sf"/>
</dbReference>
<protein>
    <submittedName>
        <fullName evidence="2">Uncharacterized protein</fullName>
    </submittedName>
</protein>
<reference evidence="2" key="1">
    <citation type="submission" date="2022-08" db="UniProtKB">
        <authorList>
            <consortium name="EnsemblMetazoa"/>
        </authorList>
    </citation>
    <scope>IDENTIFICATION</scope>
    <source>
        <strain evidence="2">Israel</strain>
    </source>
</reference>
<evidence type="ECO:0000256" key="1">
    <source>
        <dbReference type="ARBA" id="ARBA00022729"/>
    </source>
</evidence>
<evidence type="ECO:0000313" key="2">
    <source>
        <dbReference type="EnsemblMetazoa" id="PPAI008773-PA"/>
    </source>
</evidence>
<keyword evidence="1" id="KW-0732">Signal</keyword>
<dbReference type="AlphaFoldDB" id="A0A1B0GQ46"/>
<sequence length="134" mass="15575">MGKIEQANRNQYFMSGDIEVREPFPKGFNIFIDVKQCSNPSVADSCKTFLNNLATTDICTMLDIPMPSYVNFVRLIKPPFKCPIQEAVYHIENFQVEDSLTRYMPASKSIMYWNVTMKGRRAKRDIACFNFQMH</sequence>
<dbReference type="VEuPathDB" id="VectorBase:PPAI008773"/>
<organism evidence="2 3">
    <name type="scientific">Phlebotomus papatasi</name>
    <name type="common">Sandfly</name>
    <dbReference type="NCBI Taxonomy" id="29031"/>
    <lineage>
        <taxon>Eukaryota</taxon>
        <taxon>Metazoa</taxon>
        <taxon>Ecdysozoa</taxon>
        <taxon>Arthropoda</taxon>
        <taxon>Hexapoda</taxon>
        <taxon>Insecta</taxon>
        <taxon>Pterygota</taxon>
        <taxon>Neoptera</taxon>
        <taxon>Endopterygota</taxon>
        <taxon>Diptera</taxon>
        <taxon>Nematocera</taxon>
        <taxon>Psychodoidea</taxon>
        <taxon>Psychodidae</taxon>
        <taxon>Phlebotomus</taxon>
        <taxon>Phlebotomus</taxon>
    </lineage>
</organism>
<dbReference type="Proteomes" id="UP000092462">
    <property type="component" value="Unassembled WGS sequence"/>
</dbReference>
<name>A0A1B0GQ46_PHLPP</name>
<dbReference type="EMBL" id="AJVK01035542">
    <property type="status" value="NOT_ANNOTATED_CDS"/>
    <property type="molecule type" value="Genomic_DNA"/>
</dbReference>
<proteinExistence type="predicted"/>
<accession>A0A1B0GQ46</accession>
<evidence type="ECO:0000313" key="3">
    <source>
        <dbReference type="Proteomes" id="UP000092462"/>
    </source>
</evidence>